<keyword evidence="11" id="KW-0464">Manganese</keyword>
<dbReference type="PANTHER" id="PTHR12849:SF0">
    <property type="entry name" value="LARIAT DEBRANCHING ENZYME"/>
    <property type="match status" value="1"/>
</dbReference>
<evidence type="ECO:0000256" key="10">
    <source>
        <dbReference type="ARBA" id="ARBA00023004"/>
    </source>
</evidence>
<keyword evidence="10" id="KW-0408">Iron</keyword>
<evidence type="ECO:0000256" key="8">
    <source>
        <dbReference type="ARBA" id="ARBA00022801"/>
    </source>
</evidence>
<dbReference type="InterPro" id="IPR007708">
    <property type="entry name" value="DBR1_C"/>
</dbReference>
<gene>
    <name evidence="14" type="ORF">TCIL3000_5_2020</name>
</gene>
<comment type="cofactor">
    <cofactor evidence="1">
        <name>Mn(2+)</name>
        <dbReference type="ChEBI" id="CHEBI:29035"/>
    </cofactor>
</comment>
<evidence type="ECO:0000256" key="9">
    <source>
        <dbReference type="ARBA" id="ARBA00022833"/>
    </source>
</evidence>
<protein>
    <recommendedName>
        <fullName evidence="13">Lariat debranching enzyme C-terminal domain-containing protein</fullName>
    </recommendedName>
</protein>
<accession>G0UMT7</accession>
<evidence type="ECO:0000256" key="7">
    <source>
        <dbReference type="ARBA" id="ARBA00022723"/>
    </source>
</evidence>
<dbReference type="AlphaFoldDB" id="G0UMT7"/>
<keyword evidence="12" id="KW-0539">Nucleus</keyword>
<keyword evidence="6" id="KW-0507">mRNA processing</keyword>
<evidence type="ECO:0000256" key="3">
    <source>
        <dbReference type="ARBA" id="ARBA00001954"/>
    </source>
</evidence>
<evidence type="ECO:0000256" key="6">
    <source>
        <dbReference type="ARBA" id="ARBA00022664"/>
    </source>
</evidence>
<evidence type="ECO:0000256" key="12">
    <source>
        <dbReference type="ARBA" id="ARBA00023242"/>
    </source>
</evidence>
<dbReference type="SUPFAM" id="SSF56300">
    <property type="entry name" value="Metallo-dependent phosphatases"/>
    <property type="match status" value="1"/>
</dbReference>
<evidence type="ECO:0000256" key="1">
    <source>
        <dbReference type="ARBA" id="ARBA00001936"/>
    </source>
</evidence>
<comment type="subcellular location">
    <subcellularLocation>
        <location evidence="4">Nucleus</location>
    </subcellularLocation>
</comment>
<evidence type="ECO:0000259" key="13">
    <source>
        <dbReference type="SMART" id="SM01124"/>
    </source>
</evidence>
<evidence type="ECO:0000256" key="11">
    <source>
        <dbReference type="ARBA" id="ARBA00023211"/>
    </source>
</evidence>
<dbReference type="SMART" id="SM01124">
    <property type="entry name" value="DBR1"/>
    <property type="match status" value="1"/>
</dbReference>
<dbReference type="Pfam" id="PF05011">
    <property type="entry name" value="DBR1"/>
    <property type="match status" value="1"/>
</dbReference>
<feature type="domain" description="Lariat debranching enzyme C-terminal" evidence="13">
    <location>
        <begin position="322"/>
        <end position="430"/>
    </location>
</feature>
<keyword evidence="9" id="KW-0862">Zinc</keyword>
<comment type="cofactor">
    <cofactor evidence="2">
        <name>Zn(2+)</name>
        <dbReference type="ChEBI" id="CHEBI:29105"/>
    </cofactor>
</comment>
<keyword evidence="7" id="KW-0479">Metal-binding</keyword>
<reference evidence="14" key="1">
    <citation type="journal article" date="2012" name="Proc. Natl. Acad. Sci. U.S.A.">
        <title>Antigenic diversity is generated by distinct evolutionary mechanisms in African trypanosome species.</title>
        <authorList>
            <person name="Jackson A.P."/>
            <person name="Berry A."/>
            <person name="Aslett M."/>
            <person name="Allison H.C."/>
            <person name="Burton P."/>
            <person name="Vavrova-Anderson J."/>
            <person name="Brown R."/>
            <person name="Browne H."/>
            <person name="Corton N."/>
            <person name="Hauser H."/>
            <person name="Gamble J."/>
            <person name="Gilderthorp R."/>
            <person name="Marcello L."/>
            <person name="McQuillan J."/>
            <person name="Otto T.D."/>
            <person name="Quail M.A."/>
            <person name="Sanders M.J."/>
            <person name="van Tonder A."/>
            <person name="Ginger M.L."/>
            <person name="Field M.C."/>
            <person name="Barry J.D."/>
            <person name="Hertz-Fowler C."/>
            <person name="Berriman M."/>
        </authorList>
    </citation>
    <scope>NUCLEOTIDE SEQUENCE</scope>
    <source>
        <strain evidence="14">IL3000</strain>
    </source>
</reference>
<dbReference type="Pfam" id="PF00149">
    <property type="entry name" value="Metallophos"/>
    <property type="match status" value="1"/>
</dbReference>
<evidence type="ECO:0000256" key="5">
    <source>
        <dbReference type="ARBA" id="ARBA00006045"/>
    </source>
</evidence>
<evidence type="ECO:0000256" key="2">
    <source>
        <dbReference type="ARBA" id="ARBA00001947"/>
    </source>
</evidence>
<dbReference type="GO" id="GO:0046872">
    <property type="term" value="F:metal ion binding"/>
    <property type="evidence" value="ECO:0007669"/>
    <property type="project" value="UniProtKB-KW"/>
</dbReference>
<name>G0UMT7_TRYCI</name>
<dbReference type="CDD" id="cd00844">
    <property type="entry name" value="MPP_Dbr1_N"/>
    <property type="match status" value="1"/>
</dbReference>
<evidence type="ECO:0000313" key="14">
    <source>
        <dbReference type="EMBL" id="CCC90495.1"/>
    </source>
</evidence>
<organism evidence="14">
    <name type="scientific">Trypanosoma congolense (strain IL3000)</name>
    <dbReference type="NCBI Taxonomy" id="1068625"/>
    <lineage>
        <taxon>Eukaryota</taxon>
        <taxon>Discoba</taxon>
        <taxon>Euglenozoa</taxon>
        <taxon>Kinetoplastea</taxon>
        <taxon>Metakinetoplastina</taxon>
        <taxon>Trypanosomatida</taxon>
        <taxon>Trypanosomatidae</taxon>
        <taxon>Trypanosoma</taxon>
        <taxon>Nannomonas</taxon>
    </lineage>
</organism>
<dbReference type="EMBL" id="HE575318">
    <property type="protein sequence ID" value="CCC90495.1"/>
    <property type="molecule type" value="Genomic_DNA"/>
</dbReference>
<comment type="cofactor">
    <cofactor evidence="3">
        <name>Fe(2+)</name>
        <dbReference type="ChEBI" id="CHEBI:29033"/>
    </cofactor>
</comment>
<sequence>MSTLVHHFFNVKGCMTEKNTKDIGPSTNVHVAVVGCCHGELDKIYAACSAHEASSDRTIDFVICAGDFQALRGVEDLRSMAVPEKYNTLGDFVNYYQGKKRAPYLTLFVGGNHECSDWLAEESYGGFLAPNIYYLGHSSVVIVDGCITVAGISGIFKSHDYRRPYPSRPFHMSESAKRSAYHVRRIEVEKLKAFVHILQRVNNRVNQRSVEPALQTEGVSREAADMKHIPSPVAFPRSIDIFISHDWPAGITKYGDEEQLLRYKPYFKEDICHGALGNPHTGQLLHEAMPQYWISAHLHCRFEAAVVHDGVGNSSNLTNITTPPMTCQQTKFLALDKPAKGKGFIDFVDIPVVRVPVERACDQGRIVHHPLWLEVLRETHNHLTDNDGKWSADSCRLVNCPVEGITLSKNLLVAQDTRHILRHLGLTPTVLHSQSAATVSTTTLTCSGIGKACHQRAATNEVPALVGDVLQEGRTRTVGPGDVQATDIDMSWVEDVAGDT</sequence>
<keyword evidence="8" id="KW-0378">Hydrolase</keyword>
<dbReference type="InterPro" id="IPR029052">
    <property type="entry name" value="Metallo-depent_PP-like"/>
</dbReference>
<proteinExistence type="inferred from homology"/>
<dbReference type="VEuPathDB" id="TriTrypDB:TcIL3000_5_2020"/>
<dbReference type="GO" id="GO:0005634">
    <property type="term" value="C:nucleus"/>
    <property type="evidence" value="ECO:0007669"/>
    <property type="project" value="UniProtKB-SubCell"/>
</dbReference>
<evidence type="ECO:0000256" key="4">
    <source>
        <dbReference type="ARBA" id="ARBA00004123"/>
    </source>
</evidence>
<dbReference type="PANTHER" id="PTHR12849">
    <property type="entry name" value="RNA LARIAT DEBRANCHING ENZYME"/>
    <property type="match status" value="1"/>
</dbReference>
<comment type="similarity">
    <text evidence="5">Belongs to the lariat debranching enzyme family.</text>
</comment>
<dbReference type="InterPro" id="IPR041816">
    <property type="entry name" value="Dbr1_N"/>
</dbReference>
<dbReference type="InterPro" id="IPR004843">
    <property type="entry name" value="Calcineurin-like_PHP"/>
</dbReference>
<dbReference type="GO" id="GO:0000398">
    <property type="term" value="P:mRNA splicing, via spliceosome"/>
    <property type="evidence" value="ECO:0007669"/>
    <property type="project" value="TreeGrafter"/>
</dbReference>
<dbReference type="GO" id="GO:0008419">
    <property type="term" value="F:RNA lariat debranching enzyme activity"/>
    <property type="evidence" value="ECO:0007669"/>
    <property type="project" value="UniProtKB-ARBA"/>
</dbReference>